<evidence type="ECO:0000256" key="6">
    <source>
        <dbReference type="ARBA" id="ARBA00022989"/>
    </source>
</evidence>
<dbReference type="InterPro" id="IPR050401">
    <property type="entry name" value="Cyclic_nucleotide_synthase"/>
</dbReference>
<sequence>MRLGPALLVALLPLFTWTAAVAAATTTTTAVVFDDLFGGGGWRSVAGRRDVDATYHSSPMEERELPSDDLRLGTVANENNVEDDDDDDEWKRRRTRTTAAVAKNKKKSLTVGYLTAVKGELKERQGLAVSGAITMALDEINKDESMLPNVTLVLRWNDTRGDTVVATRAMTDMICDGVVAFFGPEGTCHVEAIVAQARNIPMISYKCSDYKASDVPTFARTEPPDTQVTKYVISLMKYYDWKKFTIIYEEAWKTVALSLVDQAKLRNMTINDFKNAEDRHKCCEETLPCCLSGYWYQFIQETKNRTRIYVFLGTPMSLIELMNTMQTAQLFDKGEYMVISVDVNTYSDKMAHKYLWKPEVFDKFNTCLDHQKDFEKRGKSLFVIVPTAPTENYENFTASVRHYNELEPFNFTKPDIFLNYQKFVSIYAAYLYDSVKLYATALHALLLREPHLTEEIIAEIAGNGTRIVETIISLGTYKSITGATMRLDKNGDSEGNFSVLALTRHPSNTVIKNFTCAYQMRPVGQFQQGEFPDYQINPNVKIEWPQDSRPNDEPSCGFNNEMCKKNDTHLNSIIAAGILAILLFCAGVITMSIYRKWKIEQEIEGLLWKIDRTDIHGYLEDINSPTRASLLSVSVASYESRGGAQVFATTAEYKGLVVRIKELNFSRKKDISREVMKEMRLLRDLRHDNINSFIGACVEPMSIFLVTDYCAKGSLYDIIENEDIKLDRMFVASLVHDLIKGMMYIHNSMLVCHGNLKSSNCVVTSRWVLQVTDFGLAEMRHCAESDSIGEHQHFRNLFWKAPEMLRHPSQYIRGTQKGDVYAFGVILYEIIGRKGPFGLCEYEPKDIIEQVKSVPQDGECPFRPDLEVLVDSEIGCDDYVMQSMRDCWAEKPEDRPDFGEVRTRLKKMKDGKNRNIMDQMMEMMVTYADHLEELVSERTQLLHEEKLKTEDLLHRMLPKPVAERLTMGYGVEPEWFDLVTIYFSDIVGFTAMSAESTPLQVVNFLNDLYTVFDRIIKGYDVYKVETIGDAYMVVSGLPIRNGDNHAGEIASMSLDLLSAVKNHSIAHRPKETLKLRIGIHTGPVVAGVVGLTMPRYCLFGDTVNTASRMESNGEPLKIHISPQCKEALDKLGGYVVEERGLVAMKGKGQVRTYWLTGANESAIQRREVDLGELPPLFCRPRRSPKLNTDSRQASFCGNLCNFNGLNSRRHSSVPRAIIISDTYCCDREEHCLEGTSTEVESTSTLHNSSPIAGRLRYSRNVLHVPEMAASRQTLDSTTAFGSQNITEAIGGLRSRRVLSSIASSSDEHQRTSSGGSQMVLNGGRAMRESRSLDPLPMGGRRQQQQLQLQQAVQTVFDTPTHAMGGDYDDGRRNRRRPQSLENCCHLDAGVHLQNIRIMAIPDDRMPGHQQQQQPPTNNNNNNNNNFPNGDVINATSAAICEDYGTTGSGSSCSLMEDAEMPLLRSGGGKTAKVVGTVLRRRVGSVEETMEDEDYDDGSVEVDEHARKQWRSLETVPTVGDNQTMMHDGGATKNSIIPAPLKTLFNFFNGNGLKTSNTSLRKGGSVGGGGGGRVGGGVGGNALQAEKESIV</sequence>
<keyword evidence="10 12" id="KW-0141">cGMP biosynthesis</keyword>
<organism evidence="17 18">
    <name type="scientific">Nicrophorus vespilloides</name>
    <name type="common">Boreal carrion beetle</name>
    <dbReference type="NCBI Taxonomy" id="110193"/>
    <lineage>
        <taxon>Eukaryota</taxon>
        <taxon>Metazoa</taxon>
        <taxon>Ecdysozoa</taxon>
        <taxon>Arthropoda</taxon>
        <taxon>Hexapoda</taxon>
        <taxon>Insecta</taxon>
        <taxon>Pterygota</taxon>
        <taxon>Neoptera</taxon>
        <taxon>Endopterygota</taxon>
        <taxon>Coleoptera</taxon>
        <taxon>Polyphaga</taxon>
        <taxon>Staphyliniformia</taxon>
        <taxon>Silphidae</taxon>
        <taxon>Nicrophorinae</taxon>
        <taxon>Nicrophorus</taxon>
    </lineage>
</organism>
<evidence type="ECO:0000256" key="7">
    <source>
        <dbReference type="ARBA" id="ARBA00023136"/>
    </source>
</evidence>
<evidence type="ECO:0000256" key="13">
    <source>
        <dbReference type="SAM" id="MobiDB-lite"/>
    </source>
</evidence>
<evidence type="ECO:0000256" key="5">
    <source>
        <dbReference type="ARBA" id="ARBA00022741"/>
    </source>
</evidence>
<evidence type="ECO:0000256" key="1">
    <source>
        <dbReference type="ARBA" id="ARBA00001436"/>
    </source>
</evidence>
<gene>
    <name evidence="18" type="primary">LOC108559481</name>
</gene>
<evidence type="ECO:0000256" key="2">
    <source>
        <dbReference type="ARBA" id="ARBA00004479"/>
    </source>
</evidence>
<evidence type="ECO:0000256" key="8">
    <source>
        <dbReference type="ARBA" id="ARBA00023180"/>
    </source>
</evidence>
<feature type="signal peptide" evidence="14">
    <location>
        <begin position="1"/>
        <end position="22"/>
    </location>
</feature>
<proteinExistence type="inferred from homology"/>
<dbReference type="Pfam" id="PF01094">
    <property type="entry name" value="ANF_receptor"/>
    <property type="match status" value="1"/>
</dbReference>
<evidence type="ECO:0000259" key="16">
    <source>
        <dbReference type="PROSITE" id="PS50125"/>
    </source>
</evidence>
<dbReference type="InterPro" id="IPR028082">
    <property type="entry name" value="Peripla_BP_I"/>
</dbReference>
<feature type="compositionally biased region" description="Low complexity" evidence="13">
    <location>
        <begin position="1409"/>
        <end position="1428"/>
    </location>
</feature>
<dbReference type="CDD" id="cd06370">
    <property type="entry name" value="PBP1_SAP_GC-like"/>
    <property type="match status" value="1"/>
</dbReference>
<dbReference type="PROSITE" id="PS50125">
    <property type="entry name" value="GUANYLATE_CYCLASE_2"/>
    <property type="match status" value="1"/>
</dbReference>
<dbReference type="Pfam" id="PF07714">
    <property type="entry name" value="PK_Tyr_Ser-Thr"/>
    <property type="match status" value="1"/>
</dbReference>
<name>A0ABM1MCH1_NICVS</name>
<dbReference type="CDD" id="cd14042">
    <property type="entry name" value="PK_GC-A_B"/>
    <property type="match status" value="1"/>
</dbReference>
<keyword evidence="17" id="KW-1185">Reference proteome</keyword>
<dbReference type="SUPFAM" id="SSF55073">
    <property type="entry name" value="Nucleotide cyclase"/>
    <property type="match status" value="1"/>
</dbReference>
<dbReference type="SMART" id="SM00044">
    <property type="entry name" value="CYCc"/>
    <property type="match status" value="1"/>
</dbReference>
<dbReference type="SUPFAM" id="SSF56112">
    <property type="entry name" value="Protein kinase-like (PK-like)"/>
    <property type="match status" value="1"/>
</dbReference>
<feature type="domain" description="Protein kinase" evidence="15">
    <location>
        <begin position="619"/>
        <end position="905"/>
    </location>
</feature>
<keyword evidence="4" id="KW-0812">Transmembrane</keyword>
<evidence type="ECO:0000313" key="18">
    <source>
        <dbReference type="RefSeq" id="XP_017772271.1"/>
    </source>
</evidence>
<evidence type="ECO:0000256" key="4">
    <source>
        <dbReference type="ARBA" id="ARBA00022692"/>
    </source>
</evidence>
<dbReference type="InterPro" id="IPR018297">
    <property type="entry name" value="A/G_cyclase_CS"/>
</dbReference>
<comment type="catalytic activity">
    <reaction evidence="1 12">
        <text>GTP = 3',5'-cyclic GMP + diphosphate</text>
        <dbReference type="Rhea" id="RHEA:13665"/>
        <dbReference type="ChEBI" id="CHEBI:33019"/>
        <dbReference type="ChEBI" id="CHEBI:37565"/>
        <dbReference type="ChEBI" id="CHEBI:57746"/>
        <dbReference type="EC" id="4.6.1.2"/>
    </reaction>
</comment>
<evidence type="ECO:0000256" key="10">
    <source>
        <dbReference type="ARBA" id="ARBA00023293"/>
    </source>
</evidence>
<dbReference type="InterPro" id="IPR000719">
    <property type="entry name" value="Prot_kinase_dom"/>
</dbReference>
<dbReference type="PROSITE" id="PS00452">
    <property type="entry name" value="GUANYLATE_CYCLASE_1"/>
    <property type="match status" value="1"/>
</dbReference>
<dbReference type="PANTHER" id="PTHR11920">
    <property type="entry name" value="GUANYLYL CYCLASE"/>
    <property type="match status" value="1"/>
</dbReference>
<dbReference type="Gene3D" id="1.10.510.10">
    <property type="entry name" value="Transferase(Phosphotransferase) domain 1"/>
    <property type="match status" value="1"/>
</dbReference>
<dbReference type="PROSITE" id="PS50011">
    <property type="entry name" value="PROTEIN_KINASE_DOM"/>
    <property type="match status" value="1"/>
</dbReference>
<evidence type="ECO:0000256" key="9">
    <source>
        <dbReference type="ARBA" id="ARBA00023239"/>
    </source>
</evidence>
<dbReference type="Gene3D" id="3.40.50.2300">
    <property type="match status" value="2"/>
</dbReference>
<keyword evidence="6" id="KW-1133">Transmembrane helix</keyword>
<evidence type="ECO:0000256" key="11">
    <source>
        <dbReference type="RuleBase" id="RU000405"/>
    </source>
</evidence>
<evidence type="ECO:0000256" key="12">
    <source>
        <dbReference type="RuleBase" id="RU003431"/>
    </source>
</evidence>
<protein>
    <recommendedName>
        <fullName evidence="3 12">Guanylate cyclase</fullName>
        <ecNumber evidence="3 12">4.6.1.2</ecNumber>
    </recommendedName>
</protein>
<dbReference type="SUPFAM" id="SSF53822">
    <property type="entry name" value="Periplasmic binding protein-like I"/>
    <property type="match status" value="1"/>
</dbReference>
<dbReference type="Pfam" id="PF00211">
    <property type="entry name" value="Guanylate_cyc"/>
    <property type="match status" value="1"/>
</dbReference>
<feature type="domain" description="Guanylate cyclase" evidence="16">
    <location>
        <begin position="980"/>
        <end position="1110"/>
    </location>
</feature>
<dbReference type="InterPro" id="IPR001828">
    <property type="entry name" value="ANF_lig-bd_rcpt"/>
</dbReference>
<dbReference type="Gene3D" id="3.30.70.1230">
    <property type="entry name" value="Nucleotide cyclase"/>
    <property type="match status" value="1"/>
</dbReference>
<dbReference type="InterPro" id="IPR001054">
    <property type="entry name" value="A/G_cyclase"/>
</dbReference>
<dbReference type="EC" id="4.6.1.2" evidence="3 12"/>
<dbReference type="InterPro" id="IPR011009">
    <property type="entry name" value="Kinase-like_dom_sf"/>
</dbReference>
<comment type="similarity">
    <text evidence="11">Belongs to the adenylyl cyclase class-4/guanylyl cyclase family.</text>
</comment>
<evidence type="ECO:0000259" key="15">
    <source>
        <dbReference type="PROSITE" id="PS50011"/>
    </source>
</evidence>
<dbReference type="PANTHER" id="PTHR11920:SF474">
    <property type="entry name" value="RECEPTOR-TYPE GUANYLATE CYCLASE GYC76C"/>
    <property type="match status" value="1"/>
</dbReference>
<keyword evidence="8" id="KW-0325">Glycoprotein</keyword>
<accession>A0ABM1MCH1</accession>
<keyword evidence="14" id="KW-0732">Signal</keyword>
<reference evidence="18" key="1">
    <citation type="submission" date="2025-08" db="UniProtKB">
        <authorList>
            <consortium name="RefSeq"/>
        </authorList>
    </citation>
    <scope>IDENTIFICATION</scope>
    <source>
        <tissue evidence="18">Whole Larva</tissue>
    </source>
</reference>
<dbReference type="InterPro" id="IPR001245">
    <property type="entry name" value="Ser-Thr/Tyr_kinase_cat_dom"/>
</dbReference>
<dbReference type="Gene3D" id="6.10.250.780">
    <property type="match status" value="1"/>
</dbReference>
<keyword evidence="7" id="KW-0472">Membrane</keyword>
<keyword evidence="5" id="KW-0547">Nucleotide-binding</keyword>
<feature type="compositionally biased region" description="Gly residues" evidence="13">
    <location>
        <begin position="1563"/>
        <end position="1579"/>
    </location>
</feature>
<dbReference type="CDD" id="cd07302">
    <property type="entry name" value="CHD"/>
    <property type="match status" value="1"/>
</dbReference>
<evidence type="ECO:0000256" key="14">
    <source>
        <dbReference type="SAM" id="SignalP"/>
    </source>
</evidence>
<evidence type="ECO:0000313" key="17">
    <source>
        <dbReference type="Proteomes" id="UP000695000"/>
    </source>
</evidence>
<feature type="region of interest" description="Disordered" evidence="13">
    <location>
        <begin position="1300"/>
        <end position="1321"/>
    </location>
</feature>
<feature type="region of interest" description="Disordered" evidence="13">
    <location>
        <begin position="1404"/>
        <end position="1430"/>
    </location>
</feature>
<dbReference type="Proteomes" id="UP000695000">
    <property type="component" value="Unplaced"/>
</dbReference>
<evidence type="ECO:0000256" key="3">
    <source>
        <dbReference type="ARBA" id="ARBA00012202"/>
    </source>
</evidence>
<comment type="subcellular location">
    <subcellularLocation>
        <location evidence="2">Membrane</location>
        <topology evidence="2">Single-pass type I membrane protein</topology>
    </subcellularLocation>
</comment>
<dbReference type="GeneID" id="108559481"/>
<feature type="chain" id="PRO_5047237763" description="Guanylate cyclase" evidence="14">
    <location>
        <begin position="23"/>
        <end position="1590"/>
    </location>
</feature>
<keyword evidence="9 11" id="KW-0456">Lyase</keyword>
<dbReference type="InterPro" id="IPR029787">
    <property type="entry name" value="Nucleotide_cyclase"/>
</dbReference>
<dbReference type="RefSeq" id="XP_017772271.1">
    <property type="nucleotide sequence ID" value="XM_017916782.1"/>
</dbReference>
<feature type="region of interest" description="Disordered" evidence="13">
    <location>
        <begin position="1558"/>
        <end position="1590"/>
    </location>
</feature>